<comment type="caution">
    <text evidence="2">The sequence shown here is derived from an EMBL/GenBank/DDBJ whole genome shotgun (WGS) entry which is preliminary data.</text>
</comment>
<organism evidence="2 3">
    <name type="scientific">Punica granatum</name>
    <name type="common">Pomegranate</name>
    <dbReference type="NCBI Taxonomy" id="22663"/>
    <lineage>
        <taxon>Eukaryota</taxon>
        <taxon>Viridiplantae</taxon>
        <taxon>Streptophyta</taxon>
        <taxon>Embryophyta</taxon>
        <taxon>Tracheophyta</taxon>
        <taxon>Spermatophyta</taxon>
        <taxon>Magnoliopsida</taxon>
        <taxon>eudicotyledons</taxon>
        <taxon>Gunneridae</taxon>
        <taxon>Pentapetalae</taxon>
        <taxon>rosids</taxon>
        <taxon>malvids</taxon>
        <taxon>Myrtales</taxon>
        <taxon>Lythraceae</taxon>
        <taxon>Punica</taxon>
    </lineage>
</organism>
<dbReference type="Proteomes" id="UP000233551">
    <property type="component" value="Unassembled WGS sequence"/>
</dbReference>
<dbReference type="AlphaFoldDB" id="A0A2I0IF32"/>
<dbReference type="EMBL" id="PGOL01003142">
    <property type="protein sequence ID" value="PKI42614.1"/>
    <property type="molecule type" value="Genomic_DNA"/>
</dbReference>
<protein>
    <submittedName>
        <fullName evidence="2">Uncharacterized protein</fullName>
    </submittedName>
</protein>
<feature type="region of interest" description="Disordered" evidence="1">
    <location>
        <begin position="16"/>
        <end position="50"/>
    </location>
</feature>
<proteinExistence type="predicted"/>
<name>A0A2I0IF32_PUNGR</name>
<gene>
    <name evidence="2" type="ORF">CRG98_036996</name>
</gene>
<reference evidence="2 3" key="1">
    <citation type="submission" date="2017-11" db="EMBL/GenBank/DDBJ databases">
        <title>De-novo sequencing of pomegranate (Punica granatum L.) genome.</title>
        <authorList>
            <person name="Akparov Z."/>
            <person name="Amiraslanov A."/>
            <person name="Hajiyeva S."/>
            <person name="Abbasov M."/>
            <person name="Kaur K."/>
            <person name="Hamwieh A."/>
            <person name="Solovyev V."/>
            <person name="Salamov A."/>
            <person name="Braich B."/>
            <person name="Kosarev P."/>
            <person name="Mahmoud A."/>
            <person name="Hajiyev E."/>
            <person name="Babayeva S."/>
            <person name="Izzatullayeva V."/>
            <person name="Mammadov A."/>
            <person name="Mammadov A."/>
            <person name="Sharifova S."/>
            <person name="Ojaghi J."/>
            <person name="Eynullazada K."/>
            <person name="Bayramov B."/>
            <person name="Abdulazimova A."/>
            <person name="Shahmuradov I."/>
        </authorList>
    </citation>
    <scope>NUCLEOTIDE SEQUENCE [LARGE SCALE GENOMIC DNA]</scope>
    <source>
        <strain evidence="3">cv. AG2017</strain>
        <tissue evidence="2">Leaf</tissue>
    </source>
</reference>
<feature type="compositionally biased region" description="Basic residues" evidence="1">
    <location>
        <begin position="27"/>
        <end position="37"/>
    </location>
</feature>
<accession>A0A2I0IF32</accession>
<evidence type="ECO:0000313" key="2">
    <source>
        <dbReference type="EMBL" id="PKI42614.1"/>
    </source>
</evidence>
<keyword evidence="3" id="KW-1185">Reference proteome</keyword>
<evidence type="ECO:0000256" key="1">
    <source>
        <dbReference type="SAM" id="MobiDB-lite"/>
    </source>
</evidence>
<sequence length="87" mass="9837">MRGRCRFQADMSYKEKLKGEGAEAANRRPRPLHRGRQRPLWVSALDGPDPDPSTEVAGVLCGCRRSRWRGRDCRLAAPIPSPFDFSL</sequence>
<evidence type="ECO:0000313" key="3">
    <source>
        <dbReference type="Proteomes" id="UP000233551"/>
    </source>
</evidence>